<dbReference type="AlphaFoldDB" id="A0A6C0K871"/>
<accession>A0A6C0K871</accession>
<evidence type="ECO:0000313" key="2">
    <source>
        <dbReference type="EMBL" id="QHU13000.1"/>
    </source>
</evidence>
<dbReference type="PANTHER" id="PTHR20208">
    <property type="entry name" value="STRUCTURE-SPECIFIC ENDONUCLEASE SUBUNIT SLX1"/>
    <property type="match status" value="1"/>
</dbReference>
<dbReference type="SUPFAM" id="SSF82771">
    <property type="entry name" value="GIY-YIG endonuclease"/>
    <property type="match status" value="1"/>
</dbReference>
<feature type="domain" description="GIY-YIG" evidence="1">
    <location>
        <begin position="1"/>
        <end position="81"/>
    </location>
</feature>
<dbReference type="InterPro" id="IPR035901">
    <property type="entry name" value="GIY-YIG_endonuc_sf"/>
</dbReference>
<sequence length="127" mass="14650">MSWKCYLLATVDGGFQKTYVGVTPDLSRRLRQHNGEIAGGARATAGRRWERIGHIDGFPDHRAALQFEWRWKQMSRRLSVRGPLQRRLTALQTLLAHDRATSAAIPYENWSEPPEFHVETERDLPLL</sequence>
<dbReference type="PROSITE" id="PS50164">
    <property type="entry name" value="GIY_YIG"/>
    <property type="match status" value="1"/>
</dbReference>
<proteinExistence type="predicted"/>
<dbReference type="InterPro" id="IPR000305">
    <property type="entry name" value="GIY-YIG_endonuc"/>
</dbReference>
<organism evidence="2">
    <name type="scientific">viral metagenome</name>
    <dbReference type="NCBI Taxonomy" id="1070528"/>
    <lineage>
        <taxon>unclassified sequences</taxon>
        <taxon>metagenomes</taxon>
        <taxon>organismal metagenomes</taxon>
    </lineage>
</organism>
<reference evidence="2" key="1">
    <citation type="journal article" date="2020" name="Nature">
        <title>Giant virus diversity and host interactions through global metagenomics.</title>
        <authorList>
            <person name="Schulz F."/>
            <person name="Roux S."/>
            <person name="Paez-Espino D."/>
            <person name="Jungbluth S."/>
            <person name="Walsh D.A."/>
            <person name="Denef V.J."/>
            <person name="McMahon K.D."/>
            <person name="Konstantinidis K.T."/>
            <person name="Eloe-Fadrosh E.A."/>
            <person name="Kyrpides N.C."/>
            <person name="Woyke T."/>
        </authorList>
    </citation>
    <scope>NUCLEOTIDE SEQUENCE</scope>
    <source>
        <strain evidence="2">GVMAG-S-1101172-89</strain>
    </source>
</reference>
<dbReference type="PANTHER" id="PTHR20208:SF13">
    <property type="entry name" value="STRUCTURE-SPECIFIC ENDONUCLEASE SUBUNIT SLX1"/>
    <property type="match status" value="1"/>
</dbReference>
<dbReference type="Pfam" id="PF01541">
    <property type="entry name" value="GIY-YIG"/>
    <property type="match status" value="1"/>
</dbReference>
<dbReference type="InterPro" id="IPR050381">
    <property type="entry name" value="SLX1_endonuclease"/>
</dbReference>
<protein>
    <recommendedName>
        <fullName evidence="1">GIY-YIG domain-containing protein</fullName>
    </recommendedName>
</protein>
<evidence type="ECO:0000259" key="1">
    <source>
        <dbReference type="PROSITE" id="PS50164"/>
    </source>
</evidence>
<name>A0A6C0K871_9ZZZZ</name>
<dbReference type="EMBL" id="MN740812">
    <property type="protein sequence ID" value="QHU13000.1"/>
    <property type="molecule type" value="Genomic_DNA"/>
</dbReference>
<dbReference type="Gene3D" id="3.40.1440.10">
    <property type="entry name" value="GIY-YIG endonuclease"/>
    <property type="match status" value="1"/>
</dbReference>